<protein>
    <submittedName>
        <fullName evidence="1">Uncharacterized protein</fullName>
    </submittedName>
</protein>
<organism evidence="1 2">
    <name type="scientific">Kaistia geumhonensis</name>
    <dbReference type="NCBI Taxonomy" id="410839"/>
    <lineage>
        <taxon>Bacteria</taxon>
        <taxon>Pseudomonadati</taxon>
        <taxon>Pseudomonadota</taxon>
        <taxon>Alphaproteobacteria</taxon>
        <taxon>Hyphomicrobiales</taxon>
        <taxon>Kaistiaceae</taxon>
        <taxon>Kaistia</taxon>
    </lineage>
</organism>
<dbReference type="RefSeq" id="WP_266284246.1">
    <property type="nucleotide sequence ID" value="NZ_JAPKNF010000004.1"/>
</dbReference>
<name>A0ABU0MCD1_9HYPH</name>
<evidence type="ECO:0000313" key="1">
    <source>
        <dbReference type="EMBL" id="MDQ0518630.1"/>
    </source>
</evidence>
<sequence>MQALKHAIKSALHAGEDEQRRIAAILLEVAKSVTTKGEDPVDL</sequence>
<proteinExistence type="predicted"/>
<evidence type="ECO:0000313" key="2">
    <source>
        <dbReference type="Proteomes" id="UP001223743"/>
    </source>
</evidence>
<gene>
    <name evidence="1" type="ORF">QO015_004243</name>
</gene>
<accession>A0ABU0MCD1</accession>
<reference evidence="1 2" key="1">
    <citation type="submission" date="2023-07" db="EMBL/GenBank/DDBJ databases">
        <title>Genomic Encyclopedia of Type Strains, Phase IV (KMG-IV): sequencing the most valuable type-strain genomes for metagenomic binning, comparative biology and taxonomic classification.</title>
        <authorList>
            <person name="Goeker M."/>
        </authorList>
    </citation>
    <scope>NUCLEOTIDE SEQUENCE [LARGE SCALE GENOMIC DNA]</scope>
    <source>
        <strain evidence="1 2">B1-1</strain>
    </source>
</reference>
<dbReference type="EMBL" id="JAUSWJ010000001">
    <property type="protein sequence ID" value="MDQ0518630.1"/>
    <property type="molecule type" value="Genomic_DNA"/>
</dbReference>
<comment type="caution">
    <text evidence="1">The sequence shown here is derived from an EMBL/GenBank/DDBJ whole genome shotgun (WGS) entry which is preliminary data.</text>
</comment>
<dbReference type="Proteomes" id="UP001223743">
    <property type="component" value="Unassembled WGS sequence"/>
</dbReference>
<keyword evidence="2" id="KW-1185">Reference proteome</keyword>